<keyword evidence="2 9" id="KW-0436">Ligase</keyword>
<dbReference type="InterPro" id="IPR004188">
    <property type="entry name" value="Phe-tRNA_ligase_II_N"/>
</dbReference>
<evidence type="ECO:0000256" key="7">
    <source>
        <dbReference type="ARBA" id="ARBA00049255"/>
    </source>
</evidence>
<organism evidence="9">
    <name type="scientific">candidate division WWE3 bacterium</name>
    <dbReference type="NCBI Taxonomy" id="2053526"/>
    <lineage>
        <taxon>Bacteria</taxon>
        <taxon>Katanobacteria</taxon>
    </lineage>
</organism>
<keyword evidence="4" id="KW-0067">ATP-binding</keyword>
<evidence type="ECO:0000313" key="9">
    <source>
        <dbReference type="EMBL" id="HGW29531.1"/>
    </source>
</evidence>
<name>A0A7C4TRJ6_UNCKA</name>
<evidence type="ECO:0000256" key="4">
    <source>
        <dbReference type="ARBA" id="ARBA00022840"/>
    </source>
</evidence>
<dbReference type="SUPFAM" id="SSF55681">
    <property type="entry name" value="Class II aaRS and biotin synthetases"/>
    <property type="match status" value="1"/>
</dbReference>
<dbReference type="GO" id="GO:0000049">
    <property type="term" value="F:tRNA binding"/>
    <property type="evidence" value="ECO:0007669"/>
    <property type="project" value="InterPro"/>
</dbReference>
<evidence type="ECO:0000259" key="8">
    <source>
        <dbReference type="PROSITE" id="PS50862"/>
    </source>
</evidence>
<dbReference type="InterPro" id="IPR002319">
    <property type="entry name" value="Phenylalanyl-tRNA_Synthase"/>
</dbReference>
<dbReference type="SUPFAM" id="SSF46589">
    <property type="entry name" value="tRNA-binding arm"/>
    <property type="match status" value="1"/>
</dbReference>
<dbReference type="CDD" id="cd00496">
    <property type="entry name" value="PheRS_alpha_core"/>
    <property type="match status" value="1"/>
</dbReference>
<dbReference type="GO" id="GO:0005737">
    <property type="term" value="C:cytoplasm"/>
    <property type="evidence" value="ECO:0007669"/>
    <property type="project" value="InterPro"/>
</dbReference>
<feature type="domain" description="Aminoacyl-transfer RNA synthetases class-II family profile" evidence="8">
    <location>
        <begin position="107"/>
        <end position="314"/>
    </location>
</feature>
<dbReference type="PANTHER" id="PTHR11538:SF41">
    <property type="entry name" value="PHENYLALANINE--TRNA LIGASE, MITOCHONDRIAL"/>
    <property type="match status" value="1"/>
</dbReference>
<accession>A0A7C4TRJ6</accession>
<dbReference type="InterPro" id="IPR045864">
    <property type="entry name" value="aa-tRNA-synth_II/BPL/LPL"/>
</dbReference>
<reference evidence="9" key="1">
    <citation type="journal article" date="2020" name="mSystems">
        <title>Genome- and Community-Level Interaction Insights into Carbon Utilization and Element Cycling Functions of Hydrothermarchaeota in Hydrothermal Sediment.</title>
        <authorList>
            <person name="Zhou Z."/>
            <person name="Liu Y."/>
            <person name="Xu W."/>
            <person name="Pan J."/>
            <person name="Luo Z.H."/>
            <person name="Li M."/>
        </authorList>
    </citation>
    <scope>NUCLEOTIDE SEQUENCE [LARGE SCALE GENOMIC DNA]</scope>
    <source>
        <strain evidence="9">SpSt-417</strain>
    </source>
</reference>
<keyword evidence="5" id="KW-0648">Protein biosynthesis</keyword>
<dbReference type="Pfam" id="PF01409">
    <property type="entry name" value="tRNA-synt_2d"/>
    <property type="match status" value="1"/>
</dbReference>
<dbReference type="PROSITE" id="PS50862">
    <property type="entry name" value="AA_TRNA_LIGASE_II"/>
    <property type="match status" value="1"/>
</dbReference>
<evidence type="ECO:0000256" key="5">
    <source>
        <dbReference type="ARBA" id="ARBA00022917"/>
    </source>
</evidence>
<dbReference type="PANTHER" id="PTHR11538">
    <property type="entry name" value="PHENYLALANYL-TRNA SYNTHETASE"/>
    <property type="match status" value="1"/>
</dbReference>
<dbReference type="GO" id="GO:0005524">
    <property type="term" value="F:ATP binding"/>
    <property type="evidence" value="ECO:0007669"/>
    <property type="project" value="UniProtKB-KW"/>
</dbReference>
<comment type="caution">
    <text evidence="9">The sequence shown here is derived from an EMBL/GenBank/DDBJ whole genome shotgun (WGS) entry which is preliminary data.</text>
</comment>
<dbReference type="EMBL" id="DSRT01000065">
    <property type="protein sequence ID" value="HGW29531.1"/>
    <property type="molecule type" value="Genomic_DNA"/>
</dbReference>
<protein>
    <recommendedName>
        <fullName evidence="1">phenylalanine--tRNA ligase</fullName>
        <ecNumber evidence="1">6.1.1.20</ecNumber>
    </recommendedName>
</protein>
<dbReference type="Gene3D" id="3.30.930.10">
    <property type="entry name" value="Bira Bifunctional Protein, Domain 2"/>
    <property type="match status" value="1"/>
</dbReference>
<sequence length="334" mass="38474">MDLNDKIEEIRKQLSIDLKSANDLDALYLKYFSKKHGMVTNLIKELPKLSDKDRRELGPKINKLQDDYKEKIAHTKLMREKEKFNDRTNDLTEPFLPKESGYLHPTTQVIREMNKFFRYYGFSVYEGPEIETADFNFRKLNLPENHPATDLQDTLFVAQPDILLRTHTSSVEARALSELKPPIRIVVPGKCFRNETPNKTNASFFYQYQGFVVDGGITMKNLKSTLELAHKFLFGDDIILRYRYKYYPEVSPGMGVDMQCKFCAGGGCDVCKYRGWIETLGSGMIHYNTLKMCGIDPEVYSGFAFGMGLDRLVMQKFGVSDIRKLYGGGVVYKY</sequence>
<comment type="catalytic activity">
    <reaction evidence="7">
        <text>tRNA(Phe) + L-phenylalanine + ATP = L-phenylalanyl-tRNA(Phe) + AMP + diphosphate + H(+)</text>
        <dbReference type="Rhea" id="RHEA:19413"/>
        <dbReference type="Rhea" id="RHEA-COMP:9668"/>
        <dbReference type="Rhea" id="RHEA-COMP:9699"/>
        <dbReference type="ChEBI" id="CHEBI:15378"/>
        <dbReference type="ChEBI" id="CHEBI:30616"/>
        <dbReference type="ChEBI" id="CHEBI:33019"/>
        <dbReference type="ChEBI" id="CHEBI:58095"/>
        <dbReference type="ChEBI" id="CHEBI:78442"/>
        <dbReference type="ChEBI" id="CHEBI:78531"/>
        <dbReference type="ChEBI" id="CHEBI:456215"/>
        <dbReference type="EC" id="6.1.1.20"/>
    </reaction>
</comment>
<gene>
    <name evidence="9" type="ORF">ENR63_01240</name>
</gene>
<evidence type="ECO:0000256" key="1">
    <source>
        <dbReference type="ARBA" id="ARBA00012814"/>
    </source>
</evidence>
<dbReference type="AlphaFoldDB" id="A0A7C4TRJ6"/>
<dbReference type="EC" id="6.1.1.20" evidence="1"/>
<proteinExistence type="predicted"/>
<dbReference type="GO" id="GO:0004826">
    <property type="term" value="F:phenylalanine-tRNA ligase activity"/>
    <property type="evidence" value="ECO:0007669"/>
    <property type="project" value="UniProtKB-EC"/>
</dbReference>
<evidence type="ECO:0000256" key="3">
    <source>
        <dbReference type="ARBA" id="ARBA00022741"/>
    </source>
</evidence>
<dbReference type="Pfam" id="PF02912">
    <property type="entry name" value="Phe_tRNA-synt_N"/>
    <property type="match status" value="1"/>
</dbReference>
<dbReference type="InterPro" id="IPR006195">
    <property type="entry name" value="aa-tRNA-synth_II"/>
</dbReference>
<evidence type="ECO:0000256" key="2">
    <source>
        <dbReference type="ARBA" id="ARBA00022598"/>
    </source>
</evidence>
<keyword evidence="6" id="KW-0030">Aminoacyl-tRNA synthetase</keyword>
<keyword evidence="3" id="KW-0547">Nucleotide-binding</keyword>
<evidence type="ECO:0000256" key="6">
    <source>
        <dbReference type="ARBA" id="ARBA00023146"/>
    </source>
</evidence>
<dbReference type="GO" id="GO:0006432">
    <property type="term" value="P:phenylalanyl-tRNA aminoacylation"/>
    <property type="evidence" value="ECO:0007669"/>
    <property type="project" value="InterPro"/>
</dbReference>
<dbReference type="InterPro" id="IPR010978">
    <property type="entry name" value="tRNA-bd_arm"/>
</dbReference>